<feature type="transmembrane region" description="Helical" evidence="2">
    <location>
        <begin position="27"/>
        <end position="47"/>
    </location>
</feature>
<dbReference type="EMBL" id="JARTCD010000028">
    <property type="protein sequence ID" value="KAJ8657914.1"/>
    <property type="molecule type" value="Genomic_DNA"/>
</dbReference>
<accession>A0AAD7V335</accession>
<name>A0AAD7V335_9FUNG</name>
<evidence type="ECO:0000313" key="3">
    <source>
        <dbReference type="EMBL" id="KAJ8657914.1"/>
    </source>
</evidence>
<protein>
    <submittedName>
        <fullName evidence="3">Uncharacterized protein</fullName>
    </submittedName>
</protein>
<reference evidence="3 4" key="1">
    <citation type="submission" date="2023-03" db="EMBL/GenBank/DDBJ databases">
        <title>Genome sequence of Lichtheimia ornata CBS 291.66.</title>
        <authorList>
            <person name="Mohabir J.T."/>
            <person name="Shea T.P."/>
            <person name="Kurbessoian T."/>
            <person name="Berby B."/>
            <person name="Fontaine J."/>
            <person name="Livny J."/>
            <person name="Gnirke A."/>
            <person name="Stajich J.E."/>
            <person name="Cuomo C.A."/>
        </authorList>
    </citation>
    <scope>NUCLEOTIDE SEQUENCE [LARGE SCALE GENOMIC DNA]</scope>
    <source>
        <strain evidence="3">CBS 291.66</strain>
    </source>
</reference>
<feature type="transmembrane region" description="Helical" evidence="2">
    <location>
        <begin position="67"/>
        <end position="89"/>
    </location>
</feature>
<gene>
    <name evidence="3" type="ORF">O0I10_006442</name>
</gene>
<proteinExistence type="predicted"/>
<organism evidence="3 4">
    <name type="scientific">Lichtheimia ornata</name>
    <dbReference type="NCBI Taxonomy" id="688661"/>
    <lineage>
        <taxon>Eukaryota</taxon>
        <taxon>Fungi</taxon>
        <taxon>Fungi incertae sedis</taxon>
        <taxon>Mucoromycota</taxon>
        <taxon>Mucoromycotina</taxon>
        <taxon>Mucoromycetes</taxon>
        <taxon>Mucorales</taxon>
        <taxon>Lichtheimiaceae</taxon>
        <taxon>Lichtheimia</taxon>
    </lineage>
</organism>
<dbReference type="Proteomes" id="UP001234581">
    <property type="component" value="Unassembled WGS sequence"/>
</dbReference>
<evidence type="ECO:0000256" key="2">
    <source>
        <dbReference type="SAM" id="Phobius"/>
    </source>
</evidence>
<keyword evidence="4" id="KW-1185">Reference proteome</keyword>
<feature type="transmembrane region" description="Helical" evidence="2">
    <location>
        <begin position="101"/>
        <end position="122"/>
    </location>
</feature>
<dbReference type="AlphaFoldDB" id="A0AAD7V335"/>
<comment type="caution">
    <text evidence="3">The sequence shown here is derived from an EMBL/GenBank/DDBJ whole genome shotgun (WGS) entry which is preliminary data.</text>
</comment>
<dbReference type="GeneID" id="83213853"/>
<keyword evidence="2" id="KW-0812">Transmembrane</keyword>
<keyword evidence="2" id="KW-1133">Transmembrane helix</keyword>
<evidence type="ECO:0000313" key="4">
    <source>
        <dbReference type="Proteomes" id="UP001234581"/>
    </source>
</evidence>
<keyword evidence="2" id="KW-0472">Membrane</keyword>
<feature type="transmembrane region" description="Helical" evidence="2">
    <location>
        <begin position="171"/>
        <end position="191"/>
    </location>
</feature>
<dbReference type="RefSeq" id="XP_058342827.1">
    <property type="nucleotide sequence ID" value="XM_058486470.1"/>
</dbReference>
<feature type="compositionally biased region" description="Polar residues" evidence="1">
    <location>
        <begin position="262"/>
        <end position="275"/>
    </location>
</feature>
<evidence type="ECO:0000256" key="1">
    <source>
        <dbReference type="SAM" id="MobiDB-lite"/>
    </source>
</evidence>
<sequence>MDITAPQFRNRFIHTRYQALRKCCGCIHLRVGAGISCLIWMGLSMYFAILSFQNKSPFYSYMTSAPLIVYGVVNLLLALNGFFGMLALFRNRWFYVRLFSHATWTVLFMVLVDGFANAIYFITQRDEFMSWCINSSADTLNSAANVTGTSLRGNDYYNCDRLFQAEIKFGLFSTVLMIVLYVYWGACIYSFSHKQGASAVTGQRLAAEMGMMPPPGTAGVPPPPMHPIGGGGPGRSNIIVLNNEKPQSKKFSFKSLRRNHTIDVSNDNNNQSQGKQLKRKSVPDIIFDDFISPTLHHHHHQQRRRSTDI</sequence>
<feature type="region of interest" description="Disordered" evidence="1">
    <location>
        <begin position="258"/>
        <end position="280"/>
    </location>
</feature>